<evidence type="ECO:0000256" key="3">
    <source>
        <dbReference type="ARBA" id="ARBA00023100"/>
    </source>
</evidence>
<keyword evidence="4" id="KW-0238">DNA-binding</keyword>
<sequence length="183" mass="19958">MKIGYARVSTSSQDTGLQIDALNAHGCEQIYEETGSGSKSDRPELVAVLKALRPGDQLVVWKLDRLSRSLKDLISIVADLEGRGVQFVSLTDGIDTTTSTGKLVFHVFGALAEFERNIISERTKAGLAAARSRGRKGGRKPKMTSKQIAMAKAIMDNPDRAQTAEEVAEQFGVSRATLFRYLQ</sequence>
<comment type="similarity">
    <text evidence="1">Belongs to the site-specific recombinase resolvase family.</text>
</comment>
<dbReference type="Gene3D" id="3.40.50.1390">
    <property type="entry name" value="Resolvase, N-terminal catalytic domain"/>
    <property type="match status" value="1"/>
</dbReference>
<reference evidence="10" key="1">
    <citation type="submission" date="2019-11" db="EMBL/GenBank/DDBJ databases">
        <title>Isolation and characterization of two novel species in the genus Thiomicrorhabdus.</title>
        <authorList>
            <person name="Mochizuki J."/>
            <person name="Kojima H."/>
            <person name="Fukui M."/>
        </authorList>
    </citation>
    <scope>NUCLEOTIDE SEQUENCE [LARGE SCALE GENOMIC DNA]</scope>
    <source>
        <strain evidence="10">aks77</strain>
    </source>
</reference>
<name>A0A6F8PWA8_9GAMM</name>
<dbReference type="InterPro" id="IPR050639">
    <property type="entry name" value="SSR_resolvase"/>
</dbReference>
<feature type="domain" description="Resolvase/invertase-type recombinase catalytic" evidence="8">
    <location>
        <begin position="1"/>
        <end position="134"/>
    </location>
</feature>
<dbReference type="AlphaFoldDB" id="A0A6F8PWA8"/>
<evidence type="ECO:0000256" key="4">
    <source>
        <dbReference type="ARBA" id="ARBA00023125"/>
    </source>
</evidence>
<dbReference type="Gene3D" id="1.10.10.60">
    <property type="entry name" value="Homeodomain-like"/>
    <property type="match status" value="1"/>
</dbReference>
<dbReference type="Proteomes" id="UP000501726">
    <property type="component" value="Chromosome"/>
</dbReference>
<keyword evidence="3" id="KW-0230">DNA invertase</keyword>
<dbReference type="PROSITE" id="PS00397">
    <property type="entry name" value="RECOMBINASES_1"/>
    <property type="match status" value="1"/>
</dbReference>
<gene>
    <name evidence="9" type="ORF">THMIRHAS_16610</name>
</gene>
<evidence type="ECO:0000256" key="6">
    <source>
        <dbReference type="PIRSR" id="PIRSR606118-50"/>
    </source>
</evidence>
<dbReference type="SUPFAM" id="SSF53041">
    <property type="entry name" value="Resolvase-like"/>
    <property type="match status" value="1"/>
</dbReference>
<dbReference type="Pfam" id="PF00239">
    <property type="entry name" value="Resolvase"/>
    <property type="match status" value="1"/>
</dbReference>
<dbReference type="Pfam" id="PF02796">
    <property type="entry name" value="HTH_7"/>
    <property type="match status" value="1"/>
</dbReference>
<dbReference type="InterPro" id="IPR036162">
    <property type="entry name" value="Resolvase-like_N_sf"/>
</dbReference>
<dbReference type="PANTHER" id="PTHR30461:SF2">
    <property type="entry name" value="SERINE RECOMBINASE PINE-RELATED"/>
    <property type="match status" value="1"/>
</dbReference>
<dbReference type="GO" id="GO:0000150">
    <property type="term" value="F:DNA strand exchange activity"/>
    <property type="evidence" value="ECO:0007669"/>
    <property type="project" value="UniProtKB-KW"/>
</dbReference>
<evidence type="ECO:0000256" key="1">
    <source>
        <dbReference type="ARBA" id="ARBA00009913"/>
    </source>
</evidence>
<evidence type="ECO:0000259" key="8">
    <source>
        <dbReference type="PROSITE" id="PS51736"/>
    </source>
</evidence>
<dbReference type="GO" id="GO:0015074">
    <property type="term" value="P:DNA integration"/>
    <property type="evidence" value="ECO:0007669"/>
    <property type="project" value="UniProtKB-KW"/>
</dbReference>
<evidence type="ECO:0000256" key="5">
    <source>
        <dbReference type="ARBA" id="ARBA00023172"/>
    </source>
</evidence>
<dbReference type="InterPro" id="IPR006120">
    <property type="entry name" value="Resolvase_HTH_dom"/>
</dbReference>
<dbReference type="CDD" id="cd03768">
    <property type="entry name" value="SR_ResInv"/>
    <property type="match status" value="1"/>
</dbReference>
<feature type="active site" description="O-(5'-phospho-DNA)-serine intermediate" evidence="6 7">
    <location>
        <position position="9"/>
    </location>
</feature>
<dbReference type="PANTHER" id="PTHR30461">
    <property type="entry name" value="DNA-INVERTASE FROM LAMBDOID PROPHAGE"/>
    <property type="match status" value="1"/>
</dbReference>
<accession>A0A6F8PWA8</accession>
<organism evidence="9 10">
    <name type="scientific">Thiosulfatimonas sediminis</name>
    <dbReference type="NCBI Taxonomy" id="2675054"/>
    <lineage>
        <taxon>Bacteria</taxon>
        <taxon>Pseudomonadati</taxon>
        <taxon>Pseudomonadota</taxon>
        <taxon>Gammaproteobacteria</taxon>
        <taxon>Thiotrichales</taxon>
        <taxon>Piscirickettsiaceae</taxon>
        <taxon>Thiosulfatimonas</taxon>
    </lineage>
</organism>
<dbReference type="PROSITE" id="PS00398">
    <property type="entry name" value="RECOMBINASES_2"/>
    <property type="match status" value="1"/>
</dbReference>
<dbReference type="RefSeq" id="WP_173272760.1">
    <property type="nucleotide sequence ID" value="NZ_AP021889.1"/>
</dbReference>
<evidence type="ECO:0000256" key="7">
    <source>
        <dbReference type="PROSITE-ProRule" id="PRU10137"/>
    </source>
</evidence>
<dbReference type="KEGG" id="tse:THMIRHAS_16610"/>
<protein>
    <submittedName>
        <fullName evidence="9">Invertase</fullName>
    </submittedName>
</protein>
<dbReference type="InterPro" id="IPR009057">
    <property type="entry name" value="Homeodomain-like_sf"/>
</dbReference>
<proteinExistence type="inferred from homology"/>
<evidence type="ECO:0000313" key="10">
    <source>
        <dbReference type="Proteomes" id="UP000501726"/>
    </source>
</evidence>
<dbReference type="SUPFAM" id="SSF46689">
    <property type="entry name" value="Homeodomain-like"/>
    <property type="match status" value="1"/>
</dbReference>
<evidence type="ECO:0000313" key="9">
    <source>
        <dbReference type="EMBL" id="BBP46288.1"/>
    </source>
</evidence>
<dbReference type="GO" id="GO:0003677">
    <property type="term" value="F:DNA binding"/>
    <property type="evidence" value="ECO:0007669"/>
    <property type="project" value="UniProtKB-KW"/>
</dbReference>
<keyword evidence="2" id="KW-0229">DNA integration</keyword>
<dbReference type="FunFam" id="3.40.50.1390:FF:000001">
    <property type="entry name" value="DNA recombinase"/>
    <property type="match status" value="1"/>
</dbReference>
<dbReference type="CDD" id="cd00569">
    <property type="entry name" value="HTH_Hin_like"/>
    <property type="match status" value="1"/>
</dbReference>
<dbReference type="EMBL" id="AP021889">
    <property type="protein sequence ID" value="BBP46288.1"/>
    <property type="molecule type" value="Genomic_DNA"/>
</dbReference>
<dbReference type="SMART" id="SM00857">
    <property type="entry name" value="Resolvase"/>
    <property type="match status" value="1"/>
</dbReference>
<keyword evidence="5" id="KW-0233">DNA recombination</keyword>
<dbReference type="PROSITE" id="PS51736">
    <property type="entry name" value="RECOMBINASES_3"/>
    <property type="match status" value="1"/>
</dbReference>
<dbReference type="InterPro" id="IPR006118">
    <property type="entry name" value="Recombinase_CS"/>
</dbReference>
<keyword evidence="10" id="KW-1185">Reference proteome</keyword>
<evidence type="ECO:0000256" key="2">
    <source>
        <dbReference type="ARBA" id="ARBA00022908"/>
    </source>
</evidence>
<dbReference type="InterPro" id="IPR006119">
    <property type="entry name" value="Resolv_N"/>
</dbReference>